<keyword evidence="3" id="KW-1185">Reference proteome</keyword>
<dbReference type="Pfam" id="PF00581">
    <property type="entry name" value="Rhodanese"/>
    <property type="match status" value="1"/>
</dbReference>
<accession>A0AAW3ZVV4</accession>
<proteinExistence type="predicted"/>
<dbReference type="PROSITE" id="PS50206">
    <property type="entry name" value="RHODANESE_3"/>
    <property type="match status" value="1"/>
</dbReference>
<dbReference type="InterPro" id="IPR001763">
    <property type="entry name" value="Rhodanese-like_dom"/>
</dbReference>
<comment type="caution">
    <text evidence="2">The sequence shown here is derived from an EMBL/GenBank/DDBJ whole genome shotgun (WGS) entry which is preliminary data.</text>
</comment>
<evidence type="ECO:0000313" key="2">
    <source>
        <dbReference type="EMBL" id="MBD8528171.1"/>
    </source>
</evidence>
<organism evidence="2 3">
    <name type="scientific">Pseudomarimonas arenosa</name>
    <dbReference type="NCBI Taxonomy" id="2774145"/>
    <lineage>
        <taxon>Bacteria</taxon>
        <taxon>Pseudomonadati</taxon>
        <taxon>Pseudomonadota</taxon>
        <taxon>Gammaproteobacteria</taxon>
        <taxon>Lysobacterales</taxon>
        <taxon>Lysobacteraceae</taxon>
        <taxon>Pseudomarimonas</taxon>
    </lineage>
</organism>
<reference evidence="2 3" key="1">
    <citation type="submission" date="2020-09" db="EMBL/GenBank/DDBJ databases">
        <title>Pseudoxanthomonas sp. CAU 1598 isolated from sand of Yaerae Beach.</title>
        <authorList>
            <person name="Kim W."/>
        </authorList>
    </citation>
    <scope>NUCLEOTIDE SEQUENCE [LARGE SCALE GENOMIC DNA]</scope>
    <source>
        <strain evidence="2 3">CAU 1598</strain>
    </source>
</reference>
<name>A0AAW3ZVV4_9GAMM</name>
<dbReference type="CDD" id="cd00158">
    <property type="entry name" value="RHOD"/>
    <property type="match status" value="1"/>
</dbReference>
<dbReference type="AlphaFoldDB" id="A0AAW3ZVV4"/>
<sequence length="223" mass="24640">MLRSGAAVNVADLRDMAEFERAHVEGAVRLDPLSLRTLDAWKAETLVLVGSGAAYRALRTLRARLTEEGFKEVRILEGGVRHWRQLQGQIHLGELLVKPDRLDLAGDSERWVVVATEDLGDAMGELEQLILPAGEEVRQATRRVQNHLQRARQRADQVANVLLISGPGQDREVLAMALARSLRDNVFVLDGSASDLQSSMALRKRLGTSSSLDVFARQGGQCW</sequence>
<gene>
    <name evidence="2" type="ORF">IFO71_20675</name>
</gene>
<feature type="domain" description="Rhodanese" evidence="1">
    <location>
        <begin position="4"/>
        <end position="92"/>
    </location>
</feature>
<dbReference type="Proteomes" id="UP000613768">
    <property type="component" value="Unassembled WGS sequence"/>
</dbReference>
<protein>
    <submittedName>
        <fullName evidence="2">Rhodanese-like domain-containing protein</fullName>
    </submittedName>
</protein>
<evidence type="ECO:0000313" key="3">
    <source>
        <dbReference type="Proteomes" id="UP000613768"/>
    </source>
</evidence>
<dbReference type="SUPFAM" id="SSF52821">
    <property type="entry name" value="Rhodanese/Cell cycle control phosphatase"/>
    <property type="match status" value="1"/>
</dbReference>
<dbReference type="InterPro" id="IPR036873">
    <property type="entry name" value="Rhodanese-like_dom_sf"/>
</dbReference>
<dbReference type="EMBL" id="JACYTR010000090">
    <property type="protein sequence ID" value="MBD8528171.1"/>
    <property type="molecule type" value="Genomic_DNA"/>
</dbReference>
<dbReference type="Gene3D" id="3.40.250.10">
    <property type="entry name" value="Rhodanese-like domain"/>
    <property type="match status" value="1"/>
</dbReference>
<evidence type="ECO:0000259" key="1">
    <source>
        <dbReference type="PROSITE" id="PS50206"/>
    </source>
</evidence>